<reference evidence="11 12" key="1">
    <citation type="journal article" date="2009" name="Nucleic Acids Res.">
        <title>Analysis of complete genome sequence of Neorickettsia risticii: causative agent of Potomac horse fever.</title>
        <authorList>
            <person name="Lin M."/>
            <person name="Zhang C."/>
            <person name="Gibson K."/>
            <person name="Rikihisa Y."/>
        </authorList>
    </citation>
    <scope>NUCLEOTIDE SEQUENCE [LARGE SCALE GENOMIC DNA]</scope>
    <source>
        <strain evidence="11 12">Illinois</strain>
    </source>
</reference>
<keyword evidence="8 9" id="KW-0472">Membrane</keyword>
<keyword evidence="5 9" id="KW-1003">Cell membrane</keyword>
<dbReference type="SUPFAM" id="SSF161098">
    <property type="entry name" value="MetI-like"/>
    <property type="match status" value="1"/>
</dbReference>
<dbReference type="EMBL" id="CP001431">
    <property type="protein sequence ID" value="ACT69423.1"/>
    <property type="molecule type" value="Genomic_DNA"/>
</dbReference>
<dbReference type="eggNOG" id="COG0581">
    <property type="taxonomic scope" value="Bacteria"/>
</dbReference>
<evidence type="ECO:0000313" key="11">
    <source>
        <dbReference type="EMBL" id="ACT69423.1"/>
    </source>
</evidence>
<keyword evidence="12" id="KW-1185">Reference proteome</keyword>
<evidence type="ECO:0000256" key="4">
    <source>
        <dbReference type="ARBA" id="ARBA00022448"/>
    </source>
</evidence>
<keyword evidence="6 9" id="KW-0812">Transmembrane</keyword>
<protein>
    <recommendedName>
        <fullName evidence="3 9">Phosphate transport system permease protein PstA</fullName>
    </recommendedName>
</protein>
<name>C6V4W9_NEORI</name>
<dbReference type="GO" id="GO:0005315">
    <property type="term" value="F:phosphate transmembrane transporter activity"/>
    <property type="evidence" value="ECO:0007669"/>
    <property type="project" value="InterPro"/>
</dbReference>
<dbReference type="Pfam" id="PF00528">
    <property type="entry name" value="BPD_transp_1"/>
    <property type="match status" value="1"/>
</dbReference>
<dbReference type="HOGENOM" id="CLU_033621_2_1_5"/>
<keyword evidence="7 9" id="KW-1133">Transmembrane helix</keyword>
<dbReference type="NCBIfam" id="TIGR00974">
    <property type="entry name" value="3a0107s02c"/>
    <property type="match status" value="1"/>
</dbReference>
<feature type="transmembrane region" description="Helical" evidence="9">
    <location>
        <begin position="223"/>
        <end position="244"/>
    </location>
</feature>
<evidence type="ECO:0000259" key="10">
    <source>
        <dbReference type="PROSITE" id="PS50928"/>
    </source>
</evidence>
<feature type="transmembrane region" description="Helical" evidence="9">
    <location>
        <begin position="174"/>
        <end position="203"/>
    </location>
</feature>
<feature type="transmembrane region" description="Helical" evidence="9">
    <location>
        <begin position="369"/>
        <end position="388"/>
    </location>
</feature>
<feature type="domain" description="ABC transmembrane type-1" evidence="10">
    <location>
        <begin position="178"/>
        <end position="385"/>
    </location>
</feature>
<dbReference type="PeptideAtlas" id="C6V4W9"/>
<dbReference type="GO" id="GO:0005886">
    <property type="term" value="C:plasma membrane"/>
    <property type="evidence" value="ECO:0007669"/>
    <property type="project" value="UniProtKB-SubCell"/>
</dbReference>
<dbReference type="PANTHER" id="PTHR43470">
    <property type="entry name" value="PHOSPHATE TRANSPORT SYSTEM PERMEASE PROTEIN PSTA-RELATED"/>
    <property type="match status" value="1"/>
</dbReference>
<dbReference type="CDD" id="cd06261">
    <property type="entry name" value="TM_PBP2"/>
    <property type="match status" value="1"/>
</dbReference>
<accession>C6V4W9</accession>
<organism evidence="11 12">
    <name type="scientific">Neorickettsia risticii (strain Illinois)</name>
    <dbReference type="NCBI Taxonomy" id="434131"/>
    <lineage>
        <taxon>Bacteria</taxon>
        <taxon>Pseudomonadati</taxon>
        <taxon>Pseudomonadota</taxon>
        <taxon>Alphaproteobacteria</taxon>
        <taxon>Rickettsiales</taxon>
        <taxon>Anaplasmataceae</taxon>
        <taxon>Neorickettsia</taxon>
    </lineage>
</organism>
<comment type="subcellular location">
    <subcellularLocation>
        <location evidence="9">Cell inner membrane</location>
        <topology evidence="9">Multi-pass membrane protein</topology>
    </subcellularLocation>
    <subcellularLocation>
        <location evidence="1">Cell membrane</location>
        <topology evidence="1">Multi-pass membrane protein</topology>
    </subcellularLocation>
</comment>
<comment type="similarity">
    <text evidence="2 9">Belongs to the binding-protein-dependent transport system permease family. CysTW subfamily.</text>
</comment>
<evidence type="ECO:0000313" key="12">
    <source>
        <dbReference type="Proteomes" id="UP000001627"/>
    </source>
</evidence>
<evidence type="ECO:0000256" key="6">
    <source>
        <dbReference type="ARBA" id="ARBA00022692"/>
    </source>
</evidence>
<feature type="transmembrane region" description="Helical" evidence="9">
    <location>
        <begin position="294"/>
        <end position="316"/>
    </location>
</feature>
<feature type="transmembrane region" description="Helical" evidence="9">
    <location>
        <begin position="20"/>
        <end position="40"/>
    </location>
</feature>
<dbReference type="PANTHER" id="PTHR43470:SF3">
    <property type="entry name" value="PHOSPHATE TRANSPORT SYSTEM PERMEASE PROTEIN PSTA-RELATED"/>
    <property type="match status" value="1"/>
</dbReference>
<keyword evidence="4" id="KW-0813">Transport</keyword>
<dbReference type="InterPro" id="IPR035906">
    <property type="entry name" value="MetI-like_sf"/>
</dbReference>
<dbReference type="InterPro" id="IPR000515">
    <property type="entry name" value="MetI-like"/>
</dbReference>
<dbReference type="OrthoDB" id="9807065at2"/>
<dbReference type="KEGG" id="nri:NRI_0454"/>
<gene>
    <name evidence="11" type="primary">pstA</name>
    <name evidence="11" type="ordered locus">NRI_0454</name>
</gene>
<dbReference type="STRING" id="434131.NRI_0454"/>
<evidence type="ECO:0000256" key="7">
    <source>
        <dbReference type="ARBA" id="ARBA00022989"/>
    </source>
</evidence>
<dbReference type="Gene3D" id="1.10.3720.10">
    <property type="entry name" value="MetI-like"/>
    <property type="match status" value="1"/>
</dbReference>
<dbReference type="GO" id="GO:0035435">
    <property type="term" value="P:phosphate ion transmembrane transport"/>
    <property type="evidence" value="ECO:0007669"/>
    <property type="project" value="InterPro"/>
</dbReference>
<evidence type="ECO:0000256" key="5">
    <source>
        <dbReference type="ARBA" id="ARBA00022475"/>
    </source>
</evidence>
<evidence type="ECO:0000256" key="1">
    <source>
        <dbReference type="ARBA" id="ARBA00004651"/>
    </source>
</evidence>
<sequence length="397" mass="43940">MNISYLRLKLNTRSFTNRFFSFMCVFCAFLPVVFLFVLLFSTFSGAYKALQQTKFAVDLEKVGVASGNSRYEIREKFISYLKDQLPWEEDPFTIMNFFSNYAVDEVLEALNVGEKKVWTTISGEADTVHKYGHSGSPGMKKVVQYFSEHGLLKKAFNYKLFINPDSRDSSQAGIVGALIGSLYTVFVSLLVSFFIGVLTALWLGEYSSRSSITRVLEVSINNLSSTPPIVFGILGLTFYINFLGLPRSSSLVGGLTLAFIMFPILVTSSLHAIRSVPDNIKQAAFALGASKVQVILHHVLPISMPGIMTGTILGIARILGESAPLLMIGMAAFVGSIPESIKEPANVFAVQIYIWATSPDVSTNEKTSIMVLVLLLLLLTLNCVVHFIKKVFHYDFH</sequence>
<dbReference type="PROSITE" id="PS50928">
    <property type="entry name" value="ABC_TM1"/>
    <property type="match status" value="1"/>
</dbReference>
<proteinExistence type="inferred from homology"/>
<evidence type="ECO:0000256" key="9">
    <source>
        <dbReference type="RuleBase" id="RU363043"/>
    </source>
</evidence>
<evidence type="ECO:0000256" key="3">
    <source>
        <dbReference type="ARBA" id="ARBA00016864"/>
    </source>
</evidence>
<dbReference type="InterPro" id="IPR005672">
    <property type="entry name" value="Phosphate_PstA"/>
</dbReference>
<feature type="transmembrane region" description="Helical" evidence="9">
    <location>
        <begin position="251"/>
        <end position="274"/>
    </location>
</feature>
<evidence type="ECO:0000256" key="8">
    <source>
        <dbReference type="ARBA" id="ARBA00023136"/>
    </source>
</evidence>
<evidence type="ECO:0000256" key="2">
    <source>
        <dbReference type="ARBA" id="ARBA00007069"/>
    </source>
</evidence>
<dbReference type="AlphaFoldDB" id="C6V4W9"/>
<dbReference type="Proteomes" id="UP000001627">
    <property type="component" value="Chromosome"/>
</dbReference>